<dbReference type="GO" id="GO:0016758">
    <property type="term" value="F:hexosyltransferase activity"/>
    <property type="evidence" value="ECO:0007669"/>
    <property type="project" value="UniProtKB-ARBA"/>
</dbReference>
<gene>
    <name evidence="2" type="ORF">Mic7113_0577</name>
</gene>
<dbReference type="AlphaFoldDB" id="K9W8D4"/>
<dbReference type="EMBL" id="CP003630">
    <property type="protein sequence ID" value="AFZ16493.1"/>
    <property type="molecule type" value="Genomic_DNA"/>
</dbReference>
<dbReference type="InterPro" id="IPR001173">
    <property type="entry name" value="Glyco_trans_2-like"/>
</dbReference>
<keyword evidence="2" id="KW-0808">Transferase</keyword>
<dbReference type="PANTHER" id="PTHR22916:SF3">
    <property type="entry name" value="UDP-GLCNAC:BETAGAL BETA-1,3-N-ACETYLGLUCOSAMINYLTRANSFERASE-LIKE PROTEIN 1"/>
    <property type="match status" value="1"/>
</dbReference>
<dbReference type="eggNOG" id="COG0463">
    <property type="taxonomic scope" value="Bacteria"/>
</dbReference>
<dbReference type="STRING" id="1173027.Mic7113_0577"/>
<reference evidence="2 3" key="1">
    <citation type="submission" date="2012-06" db="EMBL/GenBank/DDBJ databases">
        <title>Finished chromosome of genome of Microcoleus sp. PCC 7113.</title>
        <authorList>
            <consortium name="US DOE Joint Genome Institute"/>
            <person name="Gugger M."/>
            <person name="Coursin T."/>
            <person name="Rippka R."/>
            <person name="Tandeau De Marsac N."/>
            <person name="Huntemann M."/>
            <person name="Wei C.-L."/>
            <person name="Han J."/>
            <person name="Detter J.C."/>
            <person name="Han C."/>
            <person name="Tapia R."/>
            <person name="Chen A."/>
            <person name="Kyrpides N."/>
            <person name="Mavromatis K."/>
            <person name="Markowitz V."/>
            <person name="Szeto E."/>
            <person name="Ivanova N."/>
            <person name="Pagani I."/>
            <person name="Pati A."/>
            <person name="Goodwin L."/>
            <person name="Nordberg H.P."/>
            <person name="Cantor M.N."/>
            <person name="Hua S.X."/>
            <person name="Woyke T."/>
            <person name="Kerfeld C.A."/>
        </authorList>
    </citation>
    <scope>NUCLEOTIDE SEQUENCE [LARGE SCALE GENOMIC DNA]</scope>
    <source>
        <strain evidence="2 3">PCC 7113</strain>
    </source>
</reference>
<feature type="domain" description="Glycosyltransferase 2-like" evidence="1">
    <location>
        <begin position="6"/>
        <end position="116"/>
    </location>
</feature>
<evidence type="ECO:0000259" key="1">
    <source>
        <dbReference type="Pfam" id="PF00535"/>
    </source>
</evidence>
<dbReference type="SUPFAM" id="SSF53448">
    <property type="entry name" value="Nucleotide-diphospho-sugar transferases"/>
    <property type="match status" value="1"/>
</dbReference>
<proteinExistence type="predicted"/>
<dbReference type="Gene3D" id="3.90.550.10">
    <property type="entry name" value="Spore Coat Polysaccharide Biosynthesis Protein SpsA, Chain A"/>
    <property type="match status" value="1"/>
</dbReference>
<dbReference type="RefSeq" id="WP_015180657.1">
    <property type="nucleotide sequence ID" value="NC_019738.1"/>
</dbReference>
<evidence type="ECO:0000313" key="2">
    <source>
        <dbReference type="EMBL" id="AFZ16493.1"/>
    </source>
</evidence>
<organism evidence="2 3">
    <name type="scientific">Allocoleopsis franciscana PCC 7113</name>
    <dbReference type="NCBI Taxonomy" id="1173027"/>
    <lineage>
        <taxon>Bacteria</taxon>
        <taxon>Bacillati</taxon>
        <taxon>Cyanobacteriota</taxon>
        <taxon>Cyanophyceae</taxon>
        <taxon>Coleofasciculales</taxon>
        <taxon>Coleofasciculaceae</taxon>
        <taxon>Allocoleopsis</taxon>
        <taxon>Allocoleopsis franciscana</taxon>
    </lineage>
</organism>
<keyword evidence="3" id="KW-1185">Reference proteome</keyword>
<sequence length="313" mass="35629">METLVSVVIPTRNRSTLAKRAVQSALIQTLKEIEVIVIIDGPDEATVKELSLIDDSRLRVIELPVSGGASEARNTGVTEAKGEWIAFLDDDDEWFPEKLERQLETAHRSQYAFPIIGSCLIARTPKGDFIRPKRFLQPSEPLSEYLLVRNSLFPGEGLIQTSVIFTKKDLLQKVPFRDLRRHQDWDWLLRVSSVEGVGIEFVPEPLAIWYIEEKRSSVSSTSNWQNSLTWIRENRNLVTPRAYSAFIMVEVGPRASQQGEWSAFLPLLWEAMRLGEPKPIDFLLYCGMWLIPQEARRSLRALFGKKTQSSSSA</sequence>
<dbReference type="OrthoDB" id="450387at2"/>
<dbReference type="InterPro" id="IPR029044">
    <property type="entry name" value="Nucleotide-diphossugar_trans"/>
</dbReference>
<accession>K9W8D4</accession>
<dbReference type="HOGENOM" id="CLU_025996_0_5_3"/>
<dbReference type="PANTHER" id="PTHR22916">
    <property type="entry name" value="GLYCOSYLTRANSFERASE"/>
    <property type="match status" value="1"/>
</dbReference>
<name>K9W8D4_9CYAN</name>
<dbReference type="Proteomes" id="UP000010471">
    <property type="component" value="Chromosome"/>
</dbReference>
<dbReference type="KEGG" id="mic:Mic7113_0577"/>
<dbReference type="Pfam" id="PF00535">
    <property type="entry name" value="Glycos_transf_2"/>
    <property type="match status" value="1"/>
</dbReference>
<dbReference type="CDD" id="cd00761">
    <property type="entry name" value="Glyco_tranf_GTA_type"/>
    <property type="match status" value="1"/>
</dbReference>
<evidence type="ECO:0000313" key="3">
    <source>
        <dbReference type="Proteomes" id="UP000010471"/>
    </source>
</evidence>
<protein>
    <submittedName>
        <fullName evidence="2">Glycosyl transferase</fullName>
    </submittedName>
</protein>